<name>A0A4D7K7L0_9BACT</name>
<dbReference type="Pfam" id="PF14031">
    <property type="entry name" value="D-ser_dehydrat"/>
    <property type="match status" value="1"/>
</dbReference>
<protein>
    <submittedName>
        <fullName evidence="4">Alanine racemase</fullName>
    </submittedName>
</protein>
<dbReference type="InterPro" id="IPR001608">
    <property type="entry name" value="Ala_racemase_N"/>
</dbReference>
<dbReference type="InterPro" id="IPR042208">
    <property type="entry name" value="D-ser_dehydrat-like_sf"/>
</dbReference>
<dbReference type="KEGG" id="fpf:DCC35_11570"/>
<evidence type="ECO:0000256" key="2">
    <source>
        <dbReference type="ARBA" id="ARBA00023239"/>
    </source>
</evidence>
<dbReference type="Pfam" id="PF01168">
    <property type="entry name" value="Ala_racemase_N"/>
    <property type="match status" value="1"/>
</dbReference>
<feature type="domain" description="D-serine dehydratase-like" evidence="3">
    <location>
        <begin position="253"/>
        <end position="356"/>
    </location>
</feature>
<keyword evidence="2" id="KW-0456">Lyase</keyword>
<evidence type="ECO:0000313" key="4">
    <source>
        <dbReference type="EMBL" id="QCK15338.1"/>
    </source>
</evidence>
<dbReference type="OrthoDB" id="9788869at2"/>
<sequence>MINNNPMKFDYPALLVDKEKVLKNVKRMKQKASDLKKDLRPHFKTHQSVEIGDWIREQGIDKIAVSSPQMAEYFARYGWKDILIAFPLNIREMNLINTLGKKIKLGICISDIKVLDQLLNEAKSNIDVWIETDINYYRSGIDYKNQEDAIEVIKRVNEHQFLNFKGLMIHKGDLYINDVDQQEKKHLEAIRIIKELRSVLGEFKKDIKVSYGDTPSCSSFDYFEGVDELRPGNFVFYDLMQNTFEACELNDIAICLSSPVVAVYEESRRVISYGGAVHLAKDYLQGEEDSYGKIVKIKEDKWELEIVGNIYKLSQEHGVIRWSEEHDLPSPGDVIGVLPVHSCHTASAMGCYYEFNGSRIERFNVSDLGHCYN</sequence>
<gene>
    <name evidence="4" type="ORF">DCC35_11570</name>
</gene>
<evidence type="ECO:0000259" key="3">
    <source>
        <dbReference type="SMART" id="SM01119"/>
    </source>
</evidence>
<dbReference type="GO" id="GO:0036088">
    <property type="term" value="P:D-serine catabolic process"/>
    <property type="evidence" value="ECO:0007669"/>
    <property type="project" value="TreeGrafter"/>
</dbReference>
<dbReference type="SMART" id="SM01119">
    <property type="entry name" value="D-ser_dehydrat"/>
    <property type="match status" value="1"/>
</dbReference>
<dbReference type="InterPro" id="IPR029066">
    <property type="entry name" value="PLP-binding_barrel"/>
</dbReference>
<dbReference type="Gene3D" id="2.40.37.20">
    <property type="entry name" value="D-serine dehydratase-like domain"/>
    <property type="match status" value="1"/>
</dbReference>
<dbReference type="GO" id="GO:0008721">
    <property type="term" value="F:D-serine ammonia-lyase activity"/>
    <property type="evidence" value="ECO:0007669"/>
    <property type="project" value="TreeGrafter"/>
</dbReference>
<dbReference type="Proteomes" id="UP000298616">
    <property type="component" value="Chromosome"/>
</dbReference>
<reference evidence="4 5" key="1">
    <citation type="submission" date="2018-04" db="EMBL/GenBank/DDBJ databases">
        <title>Complete genome uncultured novel isolate.</title>
        <authorList>
            <person name="Merlino G."/>
        </authorList>
    </citation>
    <scope>NUCLEOTIDE SEQUENCE [LARGE SCALE GENOMIC DNA]</scope>
    <source>
        <strain evidence="5">R1DC9</strain>
    </source>
</reference>
<dbReference type="InterPro" id="IPR051466">
    <property type="entry name" value="D-amino_acid_metab_enzyme"/>
</dbReference>
<accession>A0A4D7K7L0</accession>
<organism evidence="4 5">
    <name type="scientific">Mangrovivirga cuniculi</name>
    <dbReference type="NCBI Taxonomy" id="2715131"/>
    <lineage>
        <taxon>Bacteria</taxon>
        <taxon>Pseudomonadati</taxon>
        <taxon>Bacteroidota</taxon>
        <taxon>Cytophagia</taxon>
        <taxon>Cytophagales</taxon>
        <taxon>Mangrovivirgaceae</taxon>
        <taxon>Mangrovivirga</taxon>
    </lineage>
</organism>
<dbReference type="PANTHER" id="PTHR28004">
    <property type="entry name" value="ZGC:162816-RELATED"/>
    <property type="match status" value="1"/>
</dbReference>
<dbReference type="AlphaFoldDB" id="A0A4D7K7L0"/>
<dbReference type="SUPFAM" id="SSF51419">
    <property type="entry name" value="PLP-binding barrel"/>
    <property type="match status" value="1"/>
</dbReference>
<evidence type="ECO:0000313" key="5">
    <source>
        <dbReference type="Proteomes" id="UP000298616"/>
    </source>
</evidence>
<comment type="similarity">
    <text evidence="1">Belongs to the DSD1 family.</text>
</comment>
<evidence type="ECO:0000256" key="1">
    <source>
        <dbReference type="ARBA" id="ARBA00005323"/>
    </source>
</evidence>
<proteinExistence type="inferred from homology"/>
<keyword evidence="5" id="KW-1185">Reference proteome</keyword>
<dbReference type="PANTHER" id="PTHR28004:SF2">
    <property type="entry name" value="D-SERINE DEHYDRATASE"/>
    <property type="match status" value="1"/>
</dbReference>
<dbReference type="Gene3D" id="3.20.20.10">
    <property type="entry name" value="Alanine racemase"/>
    <property type="match status" value="1"/>
</dbReference>
<dbReference type="InterPro" id="IPR026956">
    <property type="entry name" value="D-ser_dehydrat-like_dom"/>
</dbReference>
<dbReference type="EMBL" id="CP028923">
    <property type="protein sequence ID" value="QCK15338.1"/>
    <property type="molecule type" value="Genomic_DNA"/>
</dbReference>